<evidence type="ECO:0000313" key="1">
    <source>
        <dbReference type="EMBL" id="GLQ58148.1"/>
    </source>
</evidence>
<evidence type="ECO:0008006" key="3">
    <source>
        <dbReference type="Google" id="ProtNLM"/>
    </source>
</evidence>
<sequence>MTEHVKPESIVLYSPERPTAPAHRALKVVAGWSAAWRAARARRRALVALLEMSQARLVDLGIERQDIHLAIENERFWRAFSRRPVSRWTSPAQKVSLEAADIRSQRVRDL</sequence>
<accession>A0ABQ5WEL2</accession>
<comment type="caution">
    <text evidence="1">The sequence shown here is derived from an EMBL/GenBank/DDBJ whole genome shotgun (WGS) entry which is preliminary data.</text>
</comment>
<dbReference type="Proteomes" id="UP001156691">
    <property type="component" value="Unassembled WGS sequence"/>
</dbReference>
<proteinExistence type="predicted"/>
<organism evidence="1 2">
    <name type="scientific">Devosia nitrariae</name>
    <dbReference type="NCBI Taxonomy" id="2071872"/>
    <lineage>
        <taxon>Bacteria</taxon>
        <taxon>Pseudomonadati</taxon>
        <taxon>Pseudomonadota</taxon>
        <taxon>Alphaproteobacteria</taxon>
        <taxon>Hyphomicrobiales</taxon>
        <taxon>Devosiaceae</taxon>
        <taxon>Devosia</taxon>
    </lineage>
</organism>
<gene>
    <name evidence="1" type="ORF">GCM10010862_54070</name>
</gene>
<dbReference type="EMBL" id="BSNS01000034">
    <property type="protein sequence ID" value="GLQ58148.1"/>
    <property type="molecule type" value="Genomic_DNA"/>
</dbReference>
<keyword evidence="2" id="KW-1185">Reference proteome</keyword>
<dbReference type="RefSeq" id="WP_284343543.1">
    <property type="nucleotide sequence ID" value="NZ_BSNS01000034.1"/>
</dbReference>
<name>A0ABQ5WEL2_9HYPH</name>
<protein>
    <recommendedName>
        <fullName evidence="3">DUF1127 domain-containing protein</fullName>
    </recommendedName>
</protein>
<evidence type="ECO:0000313" key="2">
    <source>
        <dbReference type="Proteomes" id="UP001156691"/>
    </source>
</evidence>
<reference evidence="2" key="1">
    <citation type="journal article" date="2019" name="Int. J. Syst. Evol. Microbiol.">
        <title>The Global Catalogue of Microorganisms (GCM) 10K type strain sequencing project: providing services to taxonomists for standard genome sequencing and annotation.</title>
        <authorList>
            <consortium name="The Broad Institute Genomics Platform"/>
            <consortium name="The Broad Institute Genome Sequencing Center for Infectious Disease"/>
            <person name="Wu L."/>
            <person name="Ma J."/>
        </authorList>
    </citation>
    <scope>NUCLEOTIDE SEQUENCE [LARGE SCALE GENOMIC DNA]</scope>
    <source>
        <strain evidence="2">NBRC 112416</strain>
    </source>
</reference>